<dbReference type="SUPFAM" id="SSF54928">
    <property type="entry name" value="RNA-binding domain, RBD"/>
    <property type="match status" value="1"/>
</dbReference>
<dbReference type="PROSITE" id="PS50102">
    <property type="entry name" value="RRM"/>
    <property type="match status" value="1"/>
</dbReference>
<accession>A0AAV7E2M6</accession>
<evidence type="ECO:0000313" key="3">
    <source>
        <dbReference type="EMBL" id="KAG9442082.1"/>
    </source>
</evidence>
<dbReference type="InterPro" id="IPR012677">
    <property type="entry name" value="Nucleotide-bd_a/b_plait_sf"/>
</dbReference>
<keyword evidence="1" id="KW-0694">RNA-binding</keyword>
<dbReference type="Gene3D" id="3.30.70.330">
    <property type="match status" value="1"/>
</dbReference>
<reference evidence="3 4" key="1">
    <citation type="submission" date="2021-07" db="EMBL/GenBank/DDBJ databases">
        <title>The Aristolochia fimbriata genome: insights into angiosperm evolution, floral development and chemical biosynthesis.</title>
        <authorList>
            <person name="Jiao Y."/>
        </authorList>
    </citation>
    <scope>NUCLEOTIDE SEQUENCE [LARGE SCALE GENOMIC DNA]</scope>
    <source>
        <strain evidence="3">IBCAS-2021</strain>
        <tissue evidence="3">Leaf</tissue>
    </source>
</reference>
<evidence type="ECO:0000259" key="2">
    <source>
        <dbReference type="PROSITE" id="PS50102"/>
    </source>
</evidence>
<proteinExistence type="predicted"/>
<dbReference type="AlphaFoldDB" id="A0AAV7E2M6"/>
<dbReference type="Proteomes" id="UP000825729">
    <property type="component" value="Unassembled WGS sequence"/>
</dbReference>
<keyword evidence="4" id="KW-1185">Reference proteome</keyword>
<evidence type="ECO:0000313" key="4">
    <source>
        <dbReference type="Proteomes" id="UP000825729"/>
    </source>
</evidence>
<organism evidence="3 4">
    <name type="scientific">Aristolochia fimbriata</name>
    <name type="common">White veined hardy Dutchman's pipe vine</name>
    <dbReference type="NCBI Taxonomy" id="158543"/>
    <lineage>
        <taxon>Eukaryota</taxon>
        <taxon>Viridiplantae</taxon>
        <taxon>Streptophyta</taxon>
        <taxon>Embryophyta</taxon>
        <taxon>Tracheophyta</taxon>
        <taxon>Spermatophyta</taxon>
        <taxon>Magnoliopsida</taxon>
        <taxon>Magnoliidae</taxon>
        <taxon>Piperales</taxon>
        <taxon>Aristolochiaceae</taxon>
        <taxon>Aristolochia</taxon>
    </lineage>
</organism>
<protein>
    <recommendedName>
        <fullName evidence="2">RRM domain-containing protein</fullName>
    </recommendedName>
</protein>
<gene>
    <name evidence="3" type="ORF">H6P81_017936</name>
</gene>
<sequence length="91" mass="10135">MEKERRLHQLPEKDIKDVMSHTVLVENLPEDHSTENIQHIFGGVGAVLKLIFLSVQLHALVEYDTVEAVQKAVGTLNNEKIGEVACGLSLF</sequence>
<dbReference type="EMBL" id="JAINDJ010000007">
    <property type="protein sequence ID" value="KAG9442082.1"/>
    <property type="molecule type" value="Genomic_DNA"/>
</dbReference>
<evidence type="ECO:0000256" key="1">
    <source>
        <dbReference type="PROSITE-ProRule" id="PRU00176"/>
    </source>
</evidence>
<dbReference type="InterPro" id="IPR000504">
    <property type="entry name" value="RRM_dom"/>
</dbReference>
<name>A0AAV7E2M6_ARIFI</name>
<feature type="domain" description="RRM" evidence="2">
    <location>
        <begin position="21"/>
        <end position="91"/>
    </location>
</feature>
<dbReference type="InterPro" id="IPR035979">
    <property type="entry name" value="RBD_domain_sf"/>
</dbReference>
<dbReference type="GO" id="GO:0003723">
    <property type="term" value="F:RNA binding"/>
    <property type="evidence" value="ECO:0007669"/>
    <property type="project" value="UniProtKB-UniRule"/>
</dbReference>
<dbReference type="Pfam" id="PF00076">
    <property type="entry name" value="RRM_1"/>
    <property type="match status" value="1"/>
</dbReference>
<comment type="caution">
    <text evidence="3">The sequence shown here is derived from an EMBL/GenBank/DDBJ whole genome shotgun (WGS) entry which is preliminary data.</text>
</comment>
<dbReference type="SMART" id="SM00360">
    <property type="entry name" value="RRM"/>
    <property type="match status" value="1"/>
</dbReference>